<evidence type="ECO:0000259" key="1">
    <source>
        <dbReference type="Pfam" id="PF00856"/>
    </source>
</evidence>
<evidence type="ECO:0000313" key="3">
    <source>
        <dbReference type="EMBL" id="PAA73535.1"/>
    </source>
</evidence>
<dbReference type="EMBL" id="NIVC01001007">
    <property type="protein sequence ID" value="PAA73535.1"/>
    <property type="molecule type" value="Genomic_DNA"/>
</dbReference>
<dbReference type="InterPro" id="IPR001214">
    <property type="entry name" value="SET_dom"/>
</dbReference>
<dbReference type="AlphaFoldDB" id="A0A267FIB4"/>
<dbReference type="EMBL" id="NIVC01001809">
    <property type="protein sequence ID" value="PAA63857.1"/>
    <property type="molecule type" value="Genomic_DNA"/>
</dbReference>
<evidence type="ECO:0000313" key="2">
    <source>
        <dbReference type="EMBL" id="PAA63857.1"/>
    </source>
</evidence>
<name>A0A267FIB4_9PLAT</name>
<reference evidence="3 4" key="1">
    <citation type="submission" date="2017-06" db="EMBL/GenBank/DDBJ databases">
        <title>A platform for efficient transgenesis in Macrostomum lignano, a flatworm model organism for stem cell research.</title>
        <authorList>
            <person name="Berezikov E."/>
        </authorList>
    </citation>
    <scope>NUCLEOTIDE SEQUENCE [LARGE SCALE GENOMIC DNA]</scope>
    <source>
        <strain evidence="3">DV1</strain>
        <tissue evidence="3">Whole organism</tissue>
    </source>
</reference>
<feature type="domain" description="SET" evidence="1">
    <location>
        <begin position="26"/>
        <end position="76"/>
    </location>
</feature>
<dbReference type="Pfam" id="PF00856">
    <property type="entry name" value="SET"/>
    <property type="match status" value="1"/>
</dbReference>
<dbReference type="Gene3D" id="2.170.270.10">
    <property type="entry name" value="SET domain"/>
    <property type="match status" value="1"/>
</dbReference>
<organism evidence="3 4">
    <name type="scientific">Macrostomum lignano</name>
    <dbReference type="NCBI Taxonomy" id="282301"/>
    <lineage>
        <taxon>Eukaryota</taxon>
        <taxon>Metazoa</taxon>
        <taxon>Spiralia</taxon>
        <taxon>Lophotrochozoa</taxon>
        <taxon>Platyhelminthes</taxon>
        <taxon>Rhabditophora</taxon>
        <taxon>Macrostomorpha</taxon>
        <taxon>Macrostomida</taxon>
        <taxon>Macrostomidae</taxon>
        <taxon>Macrostomum</taxon>
    </lineage>
</organism>
<dbReference type="SUPFAM" id="SSF82199">
    <property type="entry name" value="SET domain"/>
    <property type="match status" value="1"/>
</dbReference>
<accession>A0A267FIB4</accession>
<gene>
    <name evidence="3" type="ORF">BOX15_Mlig014918g1</name>
    <name evidence="2" type="ORF">BOX15_Mlig014918g2</name>
</gene>
<comment type="caution">
    <text evidence="3">The sequence shown here is derived from an EMBL/GenBank/DDBJ whole genome shotgun (WGS) entry which is preliminary data.</text>
</comment>
<keyword evidence="4" id="KW-1185">Reference proteome</keyword>
<evidence type="ECO:0000313" key="4">
    <source>
        <dbReference type="Proteomes" id="UP000215902"/>
    </source>
</evidence>
<sequence>MKKSTLTFGTSSRLLSSTRTMASMLHSARQRRYLNHSRTAPNCKQRQAVLPDGSRPAIYFTTTRYVDVNEQLTFDYLSGQCDPQLEAKYPWLCD</sequence>
<dbReference type="OrthoDB" id="308383at2759"/>
<dbReference type="Proteomes" id="UP000215902">
    <property type="component" value="Unassembled WGS sequence"/>
</dbReference>
<protein>
    <recommendedName>
        <fullName evidence="1">SET domain-containing protein</fullName>
    </recommendedName>
</protein>
<dbReference type="InterPro" id="IPR046341">
    <property type="entry name" value="SET_dom_sf"/>
</dbReference>
<proteinExistence type="predicted"/>